<dbReference type="AlphaFoldDB" id="A0A820AZ63"/>
<feature type="chain" id="PRO_5032370150" evidence="1">
    <location>
        <begin position="22"/>
        <end position="90"/>
    </location>
</feature>
<gene>
    <name evidence="2" type="ORF">JBS370_LOCUS36445</name>
</gene>
<evidence type="ECO:0000256" key="1">
    <source>
        <dbReference type="SAM" id="SignalP"/>
    </source>
</evidence>
<protein>
    <submittedName>
        <fullName evidence="2">Uncharacterized protein</fullName>
    </submittedName>
</protein>
<accession>A0A820AZ63</accession>
<dbReference type="Proteomes" id="UP000663836">
    <property type="component" value="Unassembled WGS sequence"/>
</dbReference>
<proteinExistence type="predicted"/>
<dbReference type="EMBL" id="CAJOBD010014365">
    <property type="protein sequence ID" value="CAF4199413.1"/>
    <property type="molecule type" value="Genomic_DNA"/>
</dbReference>
<organism evidence="2 3">
    <name type="scientific">Rotaria sordida</name>
    <dbReference type="NCBI Taxonomy" id="392033"/>
    <lineage>
        <taxon>Eukaryota</taxon>
        <taxon>Metazoa</taxon>
        <taxon>Spiralia</taxon>
        <taxon>Gnathifera</taxon>
        <taxon>Rotifera</taxon>
        <taxon>Eurotatoria</taxon>
        <taxon>Bdelloidea</taxon>
        <taxon>Philodinida</taxon>
        <taxon>Philodinidae</taxon>
        <taxon>Rotaria</taxon>
    </lineage>
</organism>
<keyword evidence="1" id="KW-0732">Signal</keyword>
<comment type="caution">
    <text evidence="2">The sequence shown here is derived from an EMBL/GenBank/DDBJ whole genome shotgun (WGS) entry which is preliminary data.</text>
</comment>
<name>A0A820AZ63_9BILA</name>
<sequence length="90" mass="9906">MTKFILSIFIVVILFIHIINGRYLDFDYKTGNIYKRGCSVSVWCSGGVCYGSCGVSSCLLQDPEIGLPGKCQSSEDCNRCWNCFRACGSG</sequence>
<reference evidence="2" key="1">
    <citation type="submission" date="2021-02" db="EMBL/GenBank/DDBJ databases">
        <authorList>
            <person name="Nowell W R."/>
        </authorList>
    </citation>
    <scope>NUCLEOTIDE SEQUENCE</scope>
</reference>
<evidence type="ECO:0000313" key="3">
    <source>
        <dbReference type="Proteomes" id="UP000663836"/>
    </source>
</evidence>
<evidence type="ECO:0000313" key="2">
    <source>
        <dbReference type="EMBL" id="CAF4199413.1"/>
    </source>
</evidence>
<feature type="signal peptide" evidence="1">
    <location>
        <begin position="1"/>
        <end position="21"/>
    </location>
</feature>